<dbReference type="InterPro" id="IPR050224">
    <property type="entry name" value="TALE_homeobox"/>
</dbReference>
<evidence type="ECO:0000256" key="3">
    <source>
        <dbReference type="ARBA" id="ARBA00023163"/>
    </source>
</evidence>
<keyword evidence="3" id="KW-0804">Transcription</keyword>
<evidence type="ECO:0000256" key="4">
    <source>
        <dbReference type="ARBA" id="ARBA00023242"/>
    </source>
</evidence>
<accession>A0AAW2K6Y9</accession>
<dbReference type="EMBL" id="JACGWK010000227">
    <property type="protein sequence ID" value="KAL0302690.1"/>
    <property type="molecule type" value="Genomic_DNA"/>
</dbReference>
<sequence length="434" mass="48233">MSQSFHQGIYNFPGTHERAKQQGEWMIREQGGGFEPLPQADLDGQPPVFDTGGMLTEIVNLPWRKASTDVLDDQIQSSYRWPQKQQLSTAVVNEAAADELPASGFHLISPVPASQFTWIPGSSSRDMEDARTGRVLEGQGLSLSLSSLRNLEAAKFEKITAANGELFLTGQGIGASCNNPYGSKDFATNQLLFNPPRLASSSSSGHGNQVHFGYVESARSTNFLRNSRYLRAAQELLEEFCSVGRGQLKNQRIKNQDRNPNSAPDSGGVATGPSSSKDHHHPLSPAERTDHQRRKIKLLAMLDEVDMRYLRYCEQMQAMVYSFDSIVGQGAATVYTGLAQKAMSRHFRCMKDAIIGEVKVSCEALGEKDVSVGSGLTKGETPRLKLLEQKYRQQKALQHMGMLDPESWRPQRGLPERSVNILRSWLFEHFLHPQ</sequence>
<dbReference type="AlphaFoldDB" id="A0AAW2K6Y9"/>
<comment type="caution">
    <text evidence="7">The sequence shown here is derived from an EMBL/GenBank/DDBJ whole genome shotgun (WGS) entry which is preliminary data.</text>
</comment>
<keyword evidence="4" id="KW-0539">Nucleus</keyword>
<keyword evidence="2 7" id="KW-0371">Homeobox</keyword>
<evidence type="ECO:0000256" key="1">
    <source>
        <dbReference type="ARBA" id="ARBA00023125"/>
    </source>
</evidence>
<reference evidence="7" key="1">
    <citation type="submission" date="2020-06" db="EMBL/GenBank/DDBJ databases">
        <authorList>
            <person name="Li T."/>
            <person name="Hu X."/>
            <person name="Zhang T."/>
            <person name="Song X."/>
            <person name="Zhang H."/>
            <person name="Dai N."/>
            <person name="Sheng W."/>
            <person name="Hou X."/>
            <person name="Wei L."/>
        </authorList>
    </citation>
    <scope>NUCLEOTIDE SEQUENCE</scope>
    <source>
        <strain evidence="7">G01</strain>
        <tissue evidence="7">Leaf</tissue>
    </source>
</reference>
<feature type="region of interest" description="Disordered" evidence="5">
    <location>
        <begin position="251"/>
        <end position="292"/>
    </location>
</feature>
<dbReference type="GO" id="GO:0003677">
    <property type="term" value="F:DNA binding"/>
    <property type="evidence" value="ECO:0007669"/>
    <property type="project" value="UniProtKB-KW"/>
</dbReference>
<reference evidence="7" key="2">
    <citation type="journal article" date="2024" name="Plant">
        <title>Genomic evolution and insights into agronomic trait innovations of Sesamum species.</title>
        <authorList>
            <person name="Miao H."/>
            <person name="Wang L."/>
            <person name="Qu L."/>
            <person name="Liu H."/>
            <person name="Sun Y."/>
            <person name="Le M."/>
            <person name="Wang Q."/>
            <person name="Wei S."/>
            <person name="Zheng Y."/>
            <person name="Lin W."/>
            <person name="Duan Y."/>
            <person name="Cao H."/>
            <person name="Xiong S."/>
            <person name="Wang X."/>
            <person name="Wei L."/>
            <person name="Li C."/>
            <person name="Ma Q."/>
            <person name="Ju M."/>
            <person name="Zhao R."/>
            <person name="Li G."/>
            <person name="Mu C."/>
            <person name="Tian Q."/>
            <person name="Mei H."/>
            <person name="Zhang T."/>
            <person name="Gao T."/>
            <person name="Zhang H."/>
        </authorList>
    </citation>
    <scope>NUCLEOTIDE SEQUENCE</scope>
    <source>
        <strain evidence="7">G01</strain>
    </source>
</reference>
<feature type="domain" description="POX" evidence="6">
    <location>
        <begin position="218"/>
        <end position="356"/>
    </location>
</feature>
<evidence type="ECO:0000259" key="6">
    <source>
        <dbReference type="SMART" id="SM00574"/>
    </source>
</evidence>
<protein>
    <submittedName>
        <fullName evidence="7">BEL1-like homeodomain protein 2</fullName>
    </submittedName>
</protein>
<dbReference type="SMART" id="SM00574">
    <property type="entry name" value="POX"/>
    <property type="match status" value="1"/>
</dbReference>
<evidence type="ECO:0000256" key="2">
    <source>
        <dbReference type="ARBA" id="ARBA00023155"/>
    </source>
</evidence>
<gene>
    <name evidence="7" type="ORF">Sangu_3084900</name>
</gene>
<organism evidence="7">
    <name type="scientific">Sesamum angustifolium</name>
    <dbReference type="NCBI Taxonomy" id="2727405"/>
    <lineage>
        <taxon>Eukaryota</taxon>
        <taxon>Viridiplantae</taxon>
        <taxon>Streptophyta</taxon>
        <taxon>Embryophyta</taxon>
        <taxon>Tracheophyta</taxon>
        <taxon>Spermatophyta</taxon>
        <taxon>Magnoliopsida</taxon>
        <taxon>eudicotyledons</taxon>
        <taxon>Gunneridae</taxon>
        <taxon>Pentapetalae</taxon>
        <taxon>asterids</taxon>
        <taxon>lamiids</taxon>
        <taxon>Lamiales</taxon>
        <taxon>Pedaliaceae</taxon>
        <taxon>Sesamum</taxon>
    </lineage>
</organism>
<proteinExistence type="predicted"/>
<dbReference type="Pfam" id="PF07526">
    <property type="entry name" value="POX"/>
    <property type="match status" value="1"/>
</dbReference>
<name>A0AAW2K6Y9_9LAMI</name>
<evidence type="ECO:0000313" key="7">
    <source>
        <dbReference type="EMBL" id="KAL0302690.1"/>
    </source>
</evidence>
<keyword evidence="1 7" id="KW-0238">DNA-binding</keyword>
<evidence type="ECO:0000256" key="5">
    <source>
        <dbReference type="SAM" id="MobiDB-lite"/>
    </source>
</evidence>
<dbReference type="PANTHER" id="PTHR11850">
    <property type="entry name" value="HOMEOBOX PROTEIN TRANSCRIPTION FACTORS"/>
    <property type="match status" value="1"/>
</dbReference>
<dbReference type="InterPro" id="IPR006563">
    <property type="entry name" value="POX_dom"/>
</dbReference>